<dbReference type="InterPro" id="IPR029052">
    <property type="entry name" value="Metallo-depent_PP-like"/>
</dbReference>
<dbReference type="KEGG" id="mai:MICA_339"/>
<dbReference type="EMBL" id="CP002382">
    <property type="protein sequence ID" value="AEP08684.1"/>
    <property type="molecule type" value="Genomic_DNA"/>
</dbReference>
<dbReference type="Pfam" id="PF00149">
    <property type="entry name" value="Metallophos"/>
    <property type="match status" value="1"/>
</dbReference>
<dbReference type="Gene3D" id="3.60.21.10">
    <property type="match status" value="1"/>
</dbReference>
<dbReference type="InterPro" id="IPR004843">
    <property type="entry name" value="Calcineurin-like_PHP"/>
</dbReference>
<dbReference type="Proteomes" id="UP000009286">
    <property type="component" value="Chromosome"/>
</dbReference>
<dbReference type="GO" id="GO:0016791">
    <property type="term" value="F:phosphatase activity"/>
    <property type="evidence" value="ECO:0007669"/>
    <property type="project" value="TreeGrafter"/>
</dbReference>
<dbReference type="eggNOG" id="COG0639">
    <property type="taxonomic scope" value="Bacteria"/>
</dbReference>
<dbReference type="AlphaFoldDB" id="G2KR32"/>
<dbReference type="SUPFAM" id="SSF56300">
    <property type="entry name" value="Metallo-dependent phosphatases"/>
    <property type="match status" value="1"/>
</dbReference>
<gene>
    <name evidence="2" type="primary">apaH</name>
    <name evidence="2" type="ordered locus">MICA_339</name>
</gene>
<name>G2KR32_MICAA</name>
<evidence type="ECO:0000313" key="2">
    <source>
        <dbReference type="EMBL" id="AEP08684.1"/>
    </source>
</evidence>
<dbReference type="EC" id="3.6.1.41" evidence="2"/>
<keyword evidence="2" id="KW-0378">Hydrolase</keyword>
<dbReference type="PANTHER" id="PTHR42850:SF7">
    <property type="entry name" value="BIS(5'-NUCLEOSYL)-TETRAPHOSPHATASE PRPE [ASYMMETRICAL]"/>
    <property type="match status" value="1"/>
</dbReference>
<sequence>MSQGYDIIGDVHGRADQLERLLGILGYQHTSAAFTHPEDRKVIFIGDMIDRGPQEAQTLRIIRDMVDADTAHAIMGNHEFNAICYATRNANGDYIRPHSSKNRHQHEAFLHEFPLGSAQHADAIAWMSTLPVYLDLGPLRVVHACWNDDYITTLAPHLDHGNRINTGILNAYDRRIEPVYTALEETLKGPVVKLPDGITFQDTMGHDRDEARLQWWADVNKPLADIADPRVANIPAQHHGKIRQAIALRNVFNAASKPTFIGHYSLSQPLRLLSDTIVGVDYRKHLTAYRWDDGEPLSAARLVSIPAYRP</sequence>
<reference evidence="2 3" key="1">
    <citation type="journal article" date="2011" name="BMC Genomics">
        <title>Genomic insights into an obligate epibiotic bacterial predator: Micavibrio aeruginosavorus ARL-13.</title>
        <authorList>
            <person name="Wang Z."/>
            <person name="Kadouri D."/>
            <person name="Wu M."/>
        </authorList>
    </citation>
    <scope>NUCLEOTIDE SEQUENCE [LARGE SCALE GENOMIC DNA]</scope>
    <source>
        <strain evidence="2 3">ARL-13</strain>
    </source>
</reference>
<organism evidence="2 3">
    <name type="scientific">Micavibrio aeruginosavorus (strain ARL-13)</name>
    <dbReference type="NCBI Taxonomy" id="856793"/>
    <lineage>
        <taxon>Bacteria</taxon>
        <taxon>Pseudomonadati</taxon>
        <taxon>Bdellovibrionota</taxon>
        <taxon>Bdellovibrionia</taxon>
        <taxon>Bdellovibrionales</taxon>
        <taxon>Pseudobdellovibrionaceae</taxon>
        <taxon>Micavibrio</taxon>
    </lineage>
</organism>
<dbReference type="STRING" id="856793.MICA_339"/>
<accession>G2KR32</accession>
<dbReference type="HOGENOM" id="CLU_055439_0_0_5"/>
<proteinExistence type="predicted"/>
<dbReference type="PANTHER" id="PTHR42850">
    <property type="entry name" value="METALLOPHOSPHOESTERASE"/>
    <property type="match status" value="1"/>
</dbReference>
<dbReference type="GO" id="GO:0008803">
    <property type="term" value="F:bis(5'-nucleosyl)-tetraphosphatase (symmetrical) activity"/>
    <property type="evidence" value="ECO:0007669"/>
    <property type="project" value="UniProtKB-EC"/>
</dbReference>
<evidence type="ECO:0000313" key="3">
    <source>
        <dbReference type="Proteomes" id="UP000009286"/>
    </source>
</evidence>
<feature type="domain" description="Calcineurin-like phosphoesterase" evidence="1">
    <location>
        <begin position="7"/>
        <end position="95"/>
    </location>
</feature>
<evidence type="ECO:0000259" key="1">
    <source>
        <dbReference type="Pfam" id="PF00149"/>
    </source>
</evidence>
<protein>
    <submittedName>
        <fullName evidence="2">Putative diadenosine tetraphosphatase</fullName>
        <ecNumber evidence="2">3.6.1.41</ecNumber>
    </submittedName>
</protein>
<dbReference type="InterPro" id="IPR050126">
    <property type="entry name" value="Ap4A_hydrolase"/>
</dbReference>
<dbReference type="OrthoDB" id="9807890at2"/>
<keyword evidence="3" id="KW-1185">Reference proteome</keyword>
<dbReference type="GO" id="GO:0005737">
    <property type="term" value="C:cytoplasm"/>
    <property type="evidence" value="ECO:0007669"/>
    <property type="project" value="TreeGrafter"/>
</dbReference>